<organism evidence="1 2">
    <name type="scientific">Microbacterium aurantiacum</name>
    <dbReference type="NCBI Taxonomy" id="162393"/>
    <lineage>
        <taxon>Bacteria</taxon>
        <taxon>Bacillati</taxon>
        <taxon>Actinomycetota</taxon>
        <taxon>Actinomycetes</taxon>
        <taxon>Micrococcales</taxon>
        <taxon>Microbacteriaceae</taxon>
        <taxon>Microbacterium</taxon>
    </lineage>
</organism>
<evidence type="ECO:0000313" key="1">
    <source>
        <dbReference type="EMBL" id="MDS0244551.1"/>
    </source>
</evidence>
<proteinExistence type="predicted"/>
<evidence type="ECO:0000313" key="2">
    <source>
        <dbReference type="Proteomes" id="UP001183582"/>
    </source>
</evidence>
<dbReference type="EMBL" id="JAHWXH010000001">
    <property type="protein sequence ID" value="MDS0244551.1"/>
    <property type="molecule type" value="Genomic_DNA"/>
</dbReference>
<dbReference type="Proteomes" id="UP001183582">
    <property type="component" value="Unassembled WGS sequence"/>
</dbReference>
<protein>
    <submittedName>
        <fullName evidence="1">Uncharacterized protein</fullName>
    </submittedName>
</protein>
<comment type="caution">
    <text evidence="1">The sequence shown here is derived from an EMBL/GenBank/DDBJ whole genome shotgun (WGS) entry which is preliminary data.</text>
</comment>
<dbReference type="AlphaFoldDB" id="A0AAJ2HIL3"/>
<gene>
    <name evidence="1" type="ORF">KZC50_02865</name>
</gene>
<reference evidence="1 2" key="1">
    <citation type="submission" date="2021-06" db="EMBL/GenBank/DDBJ databases">
        <title>Genome-based taxonomic framework of Microbacterium strains isolated from marine environment, the description of four new species and reclassification of four preexisting species.</title>
        <authorList>
            <person name="Lee S.D."/>
            <person name="Kim S.-M."/>
            <person name="Byeon Y.-S."/>
            <person name="Yang H.L."/>
            <person name="Kim I.S."/>
        </authorList>
    </citation>
    <scope>NUCLEOTIDE SEQUENCE [LARGE SCALE GENOMIC DNA]</scope>
    <source>
        <strain evidence="1 2">KACC 20514</strain>
    </source>
</reference>
<name>A0AAJ2HIL3_9MICO</name>
<accession>A0AAJ2HIL3</accession>
<dbReference type="GeneID" id="301457135"/>
<sequence length="87" mass="9465">MKRIDIAYGGDHYSVGGRSLTELQDEILTGLAQGTHWLQVNDGEGEPRPSYLLISAGVPLALIPIPDDAPEVSGDEMWDDEGHEVHL</sequence>
<dbReference type="RefSeq" id="WP_310890558.1">
    <property type="nucleotide sequence ID" value="NZ_BAAAGR010000001.1"/>
</dbReference>